<dbReference type="Proteomes" id="UP000321204">
    <property type="component" value="Chromosome"/>
</dbReference>
<dbReference type="OrthoDB" id="581621at2"/>
<gene>
    <name evidence="2" type="ORF">FSB75_05205</name>
</gene>
<evidence type="ECO:0000313" key="3">
    <source>
        <dbReference type="Proteomes" id="UP000321204"/>
    </source>
</evidence>
<dbReference type="SUPFAM" id="SSF75011">
    <property type="entry name" value="3-carboxy-cis,cis-mucoante lactonizing enzyme"/>
    <property type="match status" value="1"/>
</dbReference>
<dbReference type="AlphaFoldDB" id="A0A5B8UFR5"/>
<protein>
    <submittedName>
        <fullName evidence="2">TIGR03118 family protein</fullName>
    </submittedName>
</protein>
<dbReference type="KEGG" id="fgg:FSB75_05205"/>
<sequence length="398" mass="42897">MKKMNIKTAVLPAISWTMACMLFLMSCQKAIRPSSDQNSPVVLQEAKANSQKPNENKKVGHFAQVNLTANNNEYGAPNIDPTLLNSWGLVFNPNGTAWISSQAGHVSNVYNSEGVPRLPLNPVSIPSPGSNTGGNPTGIVFNSVSTDFIIPGKGGAVFIFDGVDGVISAWNGSLGKQAARITAGQGAYTGLALAANNGKQNLYAANFATGHIDVWNSTWTMVSMPFTDPNLPAGYSPFNIWKVGGNLLVMYAKVDPVTHRSQAGEGLGIVDVYRPDGSFVQRFATGGPLNAPWGIAMVPRSFFHQEMDEMDNDDNEGQNQNYILIGNFGNGRINAYRTNGKFVGQLRGKKDPIVIDKLWAIMLPPSTSTIDQSRLYFTAGPDEETDGLFGYLIAKDDD</sequence>
<feature type="signal peptide" evidence="1">
    <location>
        <begin position="1"/>
        <end position="19"/>
    </location>
</feature>
<evidence type="ECO:0000313" key="2">
    <source>
        <dbReference type="EMBL" id="QEC55328.1"/>
    </source>
</evidence>
<accession>A0A5B8UFR5</accession>
<evidence type="ECO:0000256" key="1">
    <source>
        <dbReference type="SAM" id="SignalP"/>
    </source>
</evidence>
<proteinExistence type="predicted"/>
<dbReference type="RefSeq" id="WP_146783796.1">
    <property type="nucleotide sequence ID" value="NZ_BAABIO010000002.1"/>
</dbReference>
<dbReference type="NCBIfam" id="TIGR03118">
    <property type="entry name" value="PEPCTERM_chp_1"/>
    <property type="match status" value="1"/>
</dbReference>
<dbReference type="PROSITE" id="PS51257">
    <property type="entry name" value="PROKAR_LIPOPROTEIN"/>
    <property type="match status" value="1"/>
</dbReference>
<dbReference type="InterPro" id="IPR017549">
    <property type="entry name" value="APMV_L690"/>
</dbReference>
<keyword evidence="1" id="KW-0732">Signal</keyword>
<keyword evidence="3" id="KW-1185">Reference proteome</keyword>
<name>A0A5B8UFR5_9BACT</name>
<reference evidence="2 3" key="1">
    <citation type="journal article" date="2015" name="Int. J. Syst. Evol. Microbiol.">
        <title>Flavisolibacter ginsenosidimutans sp. nov., with ginsenoside-converting activity isolated from soil used for cultivating ginseng.</title>
        <authorList>
            <person name="Zhao Y."/>
            <person name="Liu Q."/>
            <person name="Kang M.S."/>
            <person name="Jin F."/>
            <person name="Yu H."/>
            <person name="Im W.T."/>
        </authorList>
    </citation>
    <scope>NUCLEOTIDE SEQUENCE [LARGE SCALE GENOMIC DNA]</scope>
    <source>
        <strain evidence="2 3">Gsoil 636</strain>
    </source>
</reference>
<organism evidence="2 3">
    <name type="scientific">Flavisolibacter ginsenosidimutans</name>
    <dbReference type="NCBI Taxonomy" id="661481"/>
    <lineage>
        <taxon>Bacteria</taxon>
        <taxon>Pseudomonadati</taxon>
        <taxon>Bacteroidota</taxon>
        <taxon>Chitinophagia</taxon>
        <taxon>Chitinophagales</taxon>
        <taxon>Chitinophagaceae</taxon>
        <taxon>Flavisolibacter</taxon>
    </lineage>
</organism>
<feature type="chain" id="PRO_5022919522" evidence="1">
    <location>
        <begin position="20"/>
        <end position="398"/>
    </location>
</feature>
<dbReference type="EMBL" id="CP042433">
    <property type="protein sequence ID" value="QEC55328.1"/>
    <property type="molecule type" value="Genomic_DNA"/>
</dbReference>